<evidence type="ECO:0000313" key="2">
    <source>
        <dbReference type="EMBL" id="CAK8999139.1"/>
    </source>
</evidence>
<dbReference type="EMBL" id="CAXAMM010003255">
    <property type="protein sequence ID" value="CAK8999139.1"/>
    <property type="molecule type" value="Genomic_DNA"/>
</dbReference>
<evidence type="ECO:0000313" key="3">
    <source>
        <dbReference type="Proteomes" id="UP001642464"/>
    </source>
</evidence>
<dbReference type="Proteomes" id="UP001642464">
    <property type="component" value="Unassembled WGS sequence"/>
</dbReference>
<keyword evidence="3" id="KW-1185">Reference proteome</keyword>
<evidence type="ECO:0000256" key="1">
    <source>
        <dbReference type="SAM" id="Phobius"/>
    </source>
</evidence>
<feature type="transmembrane region" description="Helical" evidence="1">
    <location>
        <begin position="42"/>
        <end position="68"/>
    </location>
</feature>
<sequence>MSTIALAPLMCYTHPNGLRSLLQYPSVICGESKHTAMLVGGLLLLVFGVFGFLALCAYAAYAVPHWSAQEMHARVRAFRFLVFRFRLDSWWFGVPLLTRGPLISLPIVLATEHPPIQSICVALILASFLAVQCIARPWKAWL</sequence>
<keyword evidence="1" id="KW-0472">Membrane</keyword>
<feature type="transmembrane region" description="Helical" evidence="1">
    <location>
        <begin position="89"/>
        <end position="110"/>
    </location>
</feature>
<protein>
    <submittedName>
        <fullName evidence="2">Ephrin_rec_like domain-containing protein</fullName>
    </submittedName>
</protein>
<keyword evidence="1" id="KW-0812">Transmembrane</keyword>
<organism evidence="2 3">
    <name type="scientific">Durusdinium trenchii</name>
    <dbReference type="NCBI Taxonomy" id="1381693"/>
    <lineage>
        <taxon>Eukaryota</taxon>
        <taxon>Sar</taxon>
        <taxon>Alveolata</taxon>
        <taxon>Dinophyceae</taxon>
        <taxon>Suessiales</taxon>
        <taxon>Symbiodiniaceae</taxon>
        <taxon>Durusdinium</taxon>
    </lineage>
</organism>
<gene>
    <name evidence="2" type="ORF">SCF082_LOCUS5937</name>
</gene>
<reference evidence="2 3" key="1">
    <citation type="submission" date="2024-02" db="EMBL/GenBank/DDBJ databases">
        <authorList>
            <person name="Chen Y."/>
            <person name="Shah S."/>
            <person name="Dougan E. K."/>
            <person name="Thang M."/>
            <person name="Chan C."/>
        </authorList>
    </citation>
    <scope>NUCLEOTIDE SEQUENCE [LARGE SCALE GENOMIC DNA]</scope>
</reference>
<comment type="caution">
    <text evidence="2">The sequence shown here is derived from an EMBL/GenBank/DDBJ whole genome shotgun (WGS) entry which is preliminary data.</text>
</comment>
<keyword evidence="1" id="KW-1133">Transmembrane helix</keyword>
<proteinExistence type="predicted"/>
<accession>A0ABP0ICM6</accession>
<feature type="transmembrane region" description="Helical" evidence="1">
    <location>
        <begin position="116"/>
        <end position="135"/>
    </location>
</feature>
<name>A0ABP0ICM6_9DINO</name>